<dbReference type="OrthoDB" id="2014935at2"/>
<proteinExistence type="predicted"/>
<dbReference type="RefSeq" id="WP_115885091.1">
    <property type="nucleotide sequence ID" value="NZ_CBCSHX010000003.1"/>
</dbReference>
<dbReference type="Proteomes" id="UP000257076">
    <property type="component" value="Unassembled WGS sequence"/>
</dbReference>
<dbReference type="EMBL" id="QUMW01000011">
    <property type="protein sequence ID" value="REG24182.1"/>
    <property type="molecule type" value="Genomic_DNA"/>
</dbReference>
<feature type="transmembrane region" description="Helical" evidence="1">
    <location>
        <begin position="118"/>
        <end position="144"/>
    </location>
</feature>
<feature type="transmembrane region" description="Helical" evidence="1">
    <location>
        <begin position="451"/>
        <end position="471"/>
    </location>
</feature>
<feature type="transmembrane region" description="Helical" evidence="1">
    <location>
        <begin position="77"/>
        <end position="97"/>
    </location>
</feature>
<keyword evidence="1" id="KW-0812">Transmembrane</keyword>
<keyword evidence="3" id="KW-1185">Reference proteome</keyword>
<reference evidence="2 3" key="1">
    <citation type="submission" date="2018-08" db="EMBL/GenBank/DDBJ databases">
        <title>Genomic Encyclopedia of Type Strains, Phase IV (KMG-IV): sequencing the most valuable type-strain genomes for metagenomic binning, comparative biology and taxonomic classification.</title>
        <authorList>
            <person name="Goeker M."/>
        </authorList>
    </citation>
    <scope>NUCLEOTIDE SEQUENCE [LARGE SCALE GENOMIC DNA]</scope>
    <source>
        <strain evidence="2 3">DSM 17274</strain>
    </source>
</reference>
<feature type="transmembrane region" description="Helical" evidence="1">
    <location>
        <begin position="420"/>
        <end position="444"/>
    </location>
</feature>
<feature type="transmembrane region" description="Helical" evidence="1">
    <location>
        <begin position="385"/>
        <end position="408"/>
    </location>
</feature>
<feature type="transmembrane region" description="Helical" evidence="1">
    <location>
        <begin position="287"/>
        <end position="308"/>
    </location>
</feature>
<evidence type="ECO:0000256" key="1">
    <source>
        <dbReference type="SAM" id="Phobius"/>
    </source>
</evidence>
<dbReference type="AlphaFoldDB" id="A0A3E0AZK5"/>
<protein>
    <submittedName>
        <fullName evidence="2">ABC-2 type transport system permease protein</fullName>
    </submittedName>
</protein>
<keyword evidence="1" id="KW-0472">Membrane</keyword>
<feature type="transmembrane region" description="Helical" evidence="1">
    <location>
        <begin position="156"/>
        <end position="176"/>
    </location>
</feature>
<feature type="transmembrane region" description="Helical" evidence="1">
    <location>
        <begin position="328"/>
        <end position="350"/>
    </location>
</feature>
<name>A0A3E0AZK5_9STAP</name>
<comment type="caution">
    <text evidence="2">The sequence shown here is derived from an EMBL/GenBank/DDBJ whole genome shotgun (WGS) entry which is preliminary data.</text>
</comment>
<evidence type="ECO:0000313" key="2">
    <source>
        <dbReference type="EMBL" id="REG24182.1"/>
    </source>
</evidence>
<accession>A0A3E0AZK5</accession>
<feature type="transmembrane region" description="Helical" evidence="1">
    <location>
        <begin position="185"/>
        <end position="203"/>
    </location>
</feature>
<gene>
    <name evidence="2" type="ORF">DFR63_1274</name>
</gene>
<sequence length="521" mass="57046">MTYFNMLMKNLRVKSALWIIALCGLSLAVPPVFEGLYSTSAEREGMKVTVDNPAMIALIGPVPGGEYTTAVMFGHQMLMFMALFHGLFNLIIANGLAQKAEDAGLTEYILSAGVGRKTIVTAQLMNGAVINLLVFVILAGGLSLYNIDSLSLYGNFYYALGLALFGFLFFVITLVFGNLFDSGDLTFGMSLALLLGFYLYRAVTDALDTTYSVISPYHWLSRIEVYGSNSGIWLLPFAVILILIVLSWVLFLKRDIGDSYIKINKEKNIRKISSYPKLAFLNMRVMIFSWLAGLFAAGLSYGSIFGDLESLIGDNDMLREALGDNNPAVFFIGMLMVISALISAVPAMMINGRILTEEKKGRLEVMNAGTLNRKVSRGTIFTTHYLYGVGTGVLSFLLTIAGMYLASINVADLSVSLKDFGLAAVNYCAGIIFIAGISALFAGISRKLHTAAWIYIAYIFFANYFGVLINIDEVYLMLSPFYYLSNIPYESVNISAVLIIAGLGILFAAIGTAVFRRRNLL</sequence>
<evidence type="ECO:0000313" key="3">
    <source>
        <dbReference type="Proteomes" id="UP000257076"/>
    </source>
</evidence>
<feature type="transmembrane region" description="Helical" evidence="1">
    <location>
        <begin position="491"/>
        <end position="515"/>
    </location>
</feature>
<keyword evidence="1" id="KW-1133">Transmembrane helix</keyword>
<organism evidence="2 3">
    <name type="scientific">Jeotgalicoccus halotolerans</name>
    <dbReference type="NCBI Taxonomy" id="157227"/>
    <lineage>
        <taxon>Bacteria</taxon>
        <taxon>Bacillati</taxon>
        <taxon>Bacillota</taxon>
        <taxon>Bacilli</taxon>
        <taxon>Bacillales</taxon>
        <taxon>Staphylococcaceae</taxon>
        <taxon>Jeotgalicoccus</taxon>
    </lineage>
</organism>
<feature type="transmembrane region" description="Helical" evidence="1">
    <location>
        <begin position="232"/>
        <end position="252"/>
    </location>
</feature>